<dbReference type="Gene3D" id="2.40.50.140">
    <property type="entry name" value="Nucleic acid-binding proteins"/>
    <property type="match status" value="1"/>
</dbReference>
<comment type="caution">
    <text evidence="14">The sequence shown here is derived from an EMBL/GenBank/DDBJ whole genome shotgun (WGS) entry which is preliminary data.</text>
</comment>
<dbReference type="GO" id="GO:0006279">
    <property type="term" value="P:premeiotic DNA replication"/>
    <property type="evidence" value="ECO:0007669"/>
    <property type="project" value="UniProtKB-ARBA"/>
</dbReference>
<comment type="subcellular location">
    <subcellularLocation>
        <location evidence="1 11">Nucleus</location>
    </subcellularLocation>
</comment>
<dbReference type="Pfam" id="PF17207">
    <property type="entry name" value="MCM_OB"/>
    <property type="match status" value="1"/>
</dbReference>
<dbReference type="InterPro" id="IPR003593">
    <property type="entry name" value="AAA+_ATPase"/>
</dbReference>
<dbReference type="SMART" id="SM00382">
    <property type="entry name" value="AAA"/>
    <property type="match status" value="1"/>
</dbReference>
<comment type="subunit">
    <text evidence="11">Component of the MCM2-7 complex.</text>
</comment>
<dbReference type="PANTHER" id="PTHR11630:SF46">
    <property type="entry name" value="DNA REPLICATION LICENSING FACTOR MCM3-RELATED"/>
    <property type="match status" value="1"/>
</dbReference>
<dbReference type="InterPro" id="IPR012340">
    <property type="entry name" value="NA-bd_OB-fold"/>
</dbReference>
<dbReference type="OrthoDB" id="1882346at2759"/>
<dbReference type="InterPro" id="IPR027925">
    <property type="entry name" value="MCM_N"/>
</dbReference>
<proteinExistence type="inferred from homology"/>
<comment type="similarity">
    <text evidence="2 10">Belongs to the MCM family.</text>
</comment>
<dbReference type="GO" id="GO:1902975">
    <property type="term" value="P:mitotic DNA replication initiation"/>
    <property type="evidence" value="ECO:0007669"/>
    <property type="project" value="TreeGrafter"/>
</dbReference>
<dbReference type="InterPro" id="IPR018525">
    <property type="entry name" value="MCM_CS"/>
</dbReference>
<keyword evidence="4 10" id="KW-0547">Nucleotide-binding</keyword>
<dbReference type="GO" id="GO:0016787">
    <property type="term" value="F:hydrolase activity"/>
    <property type="evidence" value="ECO:0007669"/>
    <property type="project" value="UniProtKB-KW"/>
</dbReference>
<dbReference type="GO" id="GO:0005524">
    <property type="term" value="F:ATP binding"/>
    <property type="evidence" value="ECO:0007669"/>
    <property type="project" value="UniProtKB-UniRule"/>
</dbReference>
<keyword evidence="8 10" id="KW-0238">DNA-binding</keyword>
<reference evidence="14" key="1">
    <citation type="submission" date="2019-10" db="EMBL/GenBank/DDBJ databases">
        <authorList>
            <consortium name="DOE Joint Genome Institute"/>
            <person name="Kuo A."/>
            <person name="Miyauchi S."/>
            <person name="Kiss E."/>
            <person name="Drula E."/>
            <person name="Kohler A."/>
            <person name="Sanchez-Garcia M."/>
            <person name="Andreopoulos B."/>
            <person name="Barry K.W."/>
            <person name="Bonito G."/>
            <person name="Buee M."/>
            <person name="Carver A."/>
            <person name="Chen C."/>
            <person name="Cichocki N."/>
            <person name="Clum A."/>
            <person name="Culley D."/>
            <person name="Crous P.W."/>
            <person name="Fauchery L."/>
            <person name="Girlanda M."/>
            <person name="Hayes R."/>
            <person name="Keri Z."/>
            <person name="LaButti K."/>
            <person name="Lipzen A."/>
            <person name="Lombard V."/>
            <person name="Magnuson J."/>
            <person name="Maillard F."/>
            <person name="Morin E."/>
            <person name="Murat C."/>
            <person name="Nolan M."/>
            <person name="Ohm R."/>
            <person name="Pangilinan J."/>
            <person name="Pereira M."/>
            <person name="Perotto S."/>
            <person name="Peter M."/>
            <person name="Riley R."/>
            <person name="Sitrit Y."/>
            <person name="Stielow B."/>
            <person name="Szollosi G."/>
            <person name="Zifcakova L."/>
            <person name="Stursova M."/>
            <person name="Spatafora J.W."/>
            <person name="Tedersoo L."/>
            <person name="Vaario L.-M."/>
            <person name="Yamada A."/>
            <person name="Yan M."/>
            <person name="Wang P."/>
            <person name="Xu J."/>
            <person name="Bruns T."/>
            <person name="Baldrian P."/>
            <person name="Vilgalys R."/>
            <person name="Henrissat B."/>
            <person name="Grigoriev I.V."/>
            <person name="Hibbett D."/>
            <person name="Nagy L.G."/>
            <person name="Martin F.M."/>
        </authorList>
    </citation>
    <scope>NUCLEOTIDE SEQUENCE</scope>
    <source>
        <strain evidence="14">Prilba</strain>
    </source>
</reference>
<dbReference type="Pfam" id="PF14551">
    <property type="entry name" value="MCM_N"/>
    <property type="match status" value="1"/>
</dbReference>
<dbReference type="SUPFAM" id="SSF50249">
    <property type="entry name" value="Nucleic acid-binding proteins"/>
    <property type="match status" value="1"/>
</dbReference>
<accession>A0A9P5MZ74</accession>
<dbReference type="PROSITE" id="PS00847">
    <property type="entry name" value="MCM_1"/>
    <property type="match status" value="1"/>
</dbReference>
<dbReference type="EC" id="3.6.4.12" evidence="11"/>
<dbReference type="PANTHER" id="PTHR11630">
    <property type="entry name" value="DNA REPLICATION LICENSING FACTOR MCM FAMILY MEMBER"/>
    <property type="match status" value="1"/>
</dbReference>
<name>A0A9P5MZ74_9AGAM</name>
<evidence type="ECO:0000256" key="9">
    <source>
        <dbReference type="ARBA" id="ARBA00023242"/>
    </source>
</evidence>
<reference evidence="14" key="2">
    <citation type="journal article" date="2020" name="Nat. Commun.">
        <title>Large-scale genome sequencing of mycorrhizal fungi provides insights into the early evolution of symbiotic traits.</title>
        <authorList>
            <person name="Miyauchi S."/>
            <person name="Kiss E."/>
            <person name="Kuo A."/>
            <person name="Drula E."/>
            <person name="Kohler A."/>
            <person name="Sanchez-Garcia M."/>
            <person name="Morin E."/>
            <person name="Andreopoulos B."/>
            <person name="Barry K.W."/>
            <person name="Bonito G."/>
            <person name="Buee M."/>
            <person name="Carver A."/>
            <person name="Chen C."/>
            <person name="Cichocki N."/>
            <person name="Clum A."/>
            <person name="Culley D."/>
            <person name="Crous P.W."/>
            <person name="Fauchery L."/>
            <person name="Girlanda M."/>
            <person name="Hayes R.D."/>
            <person name="Keri Z."/>
            <person name="LaButti K."/>
            <person name="Lipzen A."/>
            <person name="Lombard V."/>
            <person name="Magnuson J."/>
            <person name="Maillard F."/>
            <person name="Murat C."/>
            <person name="Nolan M."/>
            <person name="Ohm R.A."/>
            <person name="Pangilinan J."/>
            <person name="Pereira M.F."/>
            <person name="Perotto S."/>
            <person name="Peter M."/>
            <person name="Pfister S."/>
            <person name="Riley R."/>
            <person name="Sitrit Y."/>
            <person name="Stielow J.B."/>
            <person name="Szollosi G."/>
            <person name="Zifcakova L."/>
            <person name="Stursova M."/>
            <person name="Spatafora J.W."/>
            <person name="Tedersoo L."/>
            <person name="Vaario L.M."/>
            <person name="Yamada A."/>
            <person name="Yan M."/>
            <person name="Wang P."/>
            <person name="Xu J."/>
            <person name="Bruns T."/>
            <person name="Baldrian P."/>
            <person name="Vilgalys R."/>
            <person name="Dunand C."/>
            <person name="Henrissat B."/>
            <person name="Grigoriev I.V."/>
            <person name="Hibbett D."/>
            <person name="Nagy L.G."/>
            <person name="Martin F.M."/>
        </authorList>
    </citation>
    <scope>NUCLEOTIDE SEQUENCE</scope>
    <source>
        <strain evidence="14">Prilba</strain>
    </source>
</reference>
<keyword evidence="9 11" id="KW-0539">Nucleus</keyword>
<evidence type="ECO:0000313" key="15">
    <source>
        <dbReference type="Proteomes" id="UP000759537"/>
    </source>
</evidence>
<evidence type="ECO:0000256" key="2">
    <source>
        <dbReference type="ARBA" id="ARBA00008010"/>
    </source>
</evidence>
<dbReference type="Gene3D" id="3.40.50.300">
    <property type="entry name" value="P-loop containing nucleotide triphosphate hydrolases"/>
    <property type="match status" value="1"/>
</dbReference>
<dbReference type="Proteomes" id="UP000759537">
    <property type="component" value="Unassembled WGS sequence"/>
</dbReference>
<dbReference type="Pfam" id="PF00493">
    <property type="entry name" value="MCM"/>
    <property type="match status" value="1"/>
</dbReference>
<dbReference type="Pfam" id="PF23191">
    <property type="entry name" value="WHD_MCM3_C"/>
    <property type="match status" value="1"/>
</dbReference>
<dbReference type="GO" id="GO:0006271">
    <property type="term" value="P:DNA strand elongation involved in DNA replication"/>
    <property type="evidence" value="ECO:0007669"/>
    <property type="project" value="TreeGrafter"/>
</dbReference>
<dbReference type="InterPro" id="IPR001208">
    <property type="entry name" value="MCM_dom"/>
</dbReference>
<evidence type="ECO:0000256" key="12">
    <source>
        <dbReference type="SAM" id="MobiDB-lite"/>
    </source>
</evidence>
<evidence type="ECO:0000256" key="10">
    <source>
        <dbReference type="RuleBase" id="RU004070"/>
    </source>
</evidence>
<evidence type="ECO:0000256" key="8">
    <source>
        <dbReference type="ARBA" id="ARBA00023125"/>
    </source>
</evidence>
<keyword evidence="3 11" id="KW-0235">DNA replication</keyword>
<dbReference type="InterPro" id="IPR027417">
    <property type="entry name" value="P-loop_NTPase"/>
</dbReference>
<dbReference type="Gene3D" id="3.30.1640.10">
    <property type="entry name" value="mini-chromosome maintenance (MCM) complex, chain A, domain 1"/>
    <property type="match status" value="1"/>
</dbReference>
<dbReference type="GO" id="GO:0005656">
    <property type="term" value="C:nuclear pre-replicative complex"/>
    <property type="evidence" value="ECO:0007669"/>
    <property type="project" value="UniProtKB-ARBA"/>
</dbReference>
<gene>
    <name evidence="14" type="ORF">DFH94DRAFT_793288</name>
</gene>
<feature type="region of interest" description="Disordered" evidence="12">
    <location>
        <begin position="682"/>
        <end position="726"/>
    </location>
</feature>
<evidence type="ECO:0000259" key="13">
    <source>
        <dbReference type="PROSITE" id="PS50051"/>
    </source>
</evidence>
<feature type="domain" description="MCM C-terminal AAA(+) ATPase" evidence="13">
    <location>
        <begin position="300"/>
        <end position="506"/>
    </location>
</feature>
<dbReference type="InterPro" id="IPR033762">
    <property type="entry name" value="MCM_OB"/>
</dbReference>
<dbReference type="Gene3D" id="2.20.28.10">
    <property type="match status" value="1"/>
</dbReference>
<keyword evidence="15" id="KW-1185">Reference proteome</keyword>
<keyword evidence="5 11" id="KW-0378">Hydrolase</keyword>
<evidence type="ECO:0000256" key="11">
    <source>
        <dbReference type="RuleBase" id="RU368061"/>
    </source>
</evidence>
<keyword evidence="6 11" id="KW-0347">Helicase</keyword>
<dbReference type="GO" id="GO:0031261">
    <property type="term" value="C:DNA replication preinitiation complex"/>
    <property type="evidence" value="ECO:0007669"/>
    <property type="project" value="UniProtKB-ARBA"/>
</dbReference>
<comment type="catalytic activity">
    <reaction evidence="11">
        <text>ATP + H2O = ADP + phosphate + H(+)</text>
        <dbReference type="Rhea" id="RHEA:13065"/>
        <dbReference type="ChEBI" id="CHEBI:15377"/>
        <dbReference type="ChEBI" id="CHEBI:15378"/>
        <dbReference type="ChEBI" id="CHEBI:30616"/>
        <dbReference type="ChEBI" id="CHEBI:43474"/>
        <dbReference type="ChEBI" id="CHEBI:456216"/>
        <dbReference type="EC" id="3.6.4.12"/>
    </reaction>
</comment>
<evidence type="ECO:0000313" key="14">
    <source>
        <dbReference type="EMBL" id="KAF8482119.1"/>
    </source>
</evidence>
<dbReference type="GO" id="GO:0042555">
    <property type="term" value="C:MCM complex"/>
    <property type="evidence" value="ECO:0007669"/>
    <property type="project" value="UniProtKB-UniRule"/>
</dbReference>
<dbReference type="PRINTS" id="PR01657">
    <property type="entry name" value="MCMFAMILY"/>
</dbReference>
<dbReference type="GO" id="GO:0000727">
    <property type="term" value="P:double-strand break repair via break-induced replication"/>
    <property type="evidence" value="ECO:0007669"/>
    <property type="project" value="TreeGrafter"/>
</dbReference>
<dbReference type="SUPFAM" id="SSF52540">
    <property type="entry name" value="P-loop containing nucleoside triphosphate hydrolases"/>
    <property type="match status" value="1"/>
</dbReference>
<dbReference type="GO" id="GO:0003697">
    <property type="term" value="F:single-stranded DNA binding"/>
    <property type="evidence" value="ECO:0007669"/>
    <property type="project" value="TreeGrafter"/>
</dbReference>
<dbReference type="GO" id="GO:0017116">
    <property type="term" value="F:single-stranded DNA helicase activity"/>
    <property type="evidence" value="ECO:0007669"/>
    <property type="project" value="TreeGrafter"/>
</dbReference>
<dbReference type="Pfam" id="PF17855">
    <property type="entry name" value="MCM_lid"/>
    <property type="match status" value="1"/>
</dbReference>
<comment type="function">
    <text evidence="11">Acts as component of the MCM2-7 complex (MCM complex) which is the replicative helicase essential for 'once per cell cycle' DNA replication initiation and elongation in eukaryotic cells. The active ATPase sites in the MCM2-7 ring are formed through the interaction surfaces of two neighboring subunits such that a critical structure of a conserved arginine finger motif is provided in trans relative to the ATP-binding site of the Walker A box of the adjacent subunit. The six ATPase active sites, however, are likely to contribute differentially to the complex helicase activity.</text>
</comment>
<feature type="compositionally biased region" description="Low complexity" evidence="12">
    <location>
        <begin position="167"/>
        <end position="181"/>
    </location>
</feature>
<dbReference type="PROSITE" id="PS50051">
    <property type="entry name" value="MCM_2"/>
    <property type="match status" value="1"/>
</dbReference>
<protein>
    <recommendedName>
        <fullName evidence="11">DNA replication licensing factor MCM3</fullName>
        <ecNumber evidence="11">3.6.4.12</ecNumber>
    </recommendedName>
</protein>
<evidence type="ECO:0000256" key="7">
    <source>
        <dbReference type="ARBA" id="ARBA00022840"/>
    </source>
</evidence>
<sequence>MSLLDEPIPQDDLMRDRTRIFEEFLTADSAIYSYKDDILRMLRLDQSRLTVNIDDLRDYRRDFADGLLKQPVDFLPAFHDALLTVIQQVHDIDKHDIEGKGYGIGFIGSFGDHHVSPRTLRASHLGHMISLEGIVTRCSLVRPKMLKSIHYCPDTSLFHSREYRDATSSTSNLPPTTSITPQTDEQGHPLQIEYGFSTFRDHQRISIQEMPERAPAGQLPRSTDVILDDDLVDKCKPGDRIQLVGVYRSVGGGATGTFKTLITANNIVLLSSKSGGGIAQTPLTDTDIRMINQLSKRRNIFELLSQSLAPSIFGHDQIKKAVLLLLLGGAEKNLPNGTHIRGDINLLMVGDPSTAKSQMLRFVLNTAPLAIATTGRGSSGVGLTAAVTTDKDTGERRLEAGAMVLADRGVVCIDEFDKMSDIDRVAIHEVMEQQTVTIAKAGIHTSLNARCSVVAAANPIYGQYDVHKDPHKNIALPDSLLSRFDLLFVVTDDVDETKDRLIADHVLRMHRYLPPGVEEGTPIQDNLSQLLSVENPASSTTNEAVDTSPFEKFDPLLHVGMAAGRHPKTRAGQAAKKVEVLSVAFIKKYIQYAKSKPAPVLTKGAADWIVGVYAELRNEAAEDNRKKTSPLTARTLETLIRLATAHAKARLSPKVEERDASAAEDILRYALFKDVVKRQRRKKRKLNHGGASARRGEGGEEGSDEDDEDEDDENTAEEEDVPPERMAAAVPAVKAAKATGMSDGAARGISQDPIWGAADTQSEDVQMDLDPTAAAVTASDDRSGIRPDRLHLFRTRVARLWATNFQDDEQVFLADLVQAVNEGLGNDALFGTAEATLACQAMTEANEVMLSESIVYKI</sequence>
<dbReference type="GO" id="GO:0043596">
    <property type="term" value="C:nuclear replication fork"/>
    <property type="evidence" value="ECO:0007669"/>
    <property type="project" value="UniProtKB-ARBA"/>
</dbReference>
<dbReference type="InterPro" id="IPR056575">
    <property type="entry name" value="WH_MCM3_C"/>
</dbReference>
<organism evidence="14 15">
    <name type="scientific">Russula ochroleuca</name>
    <dbReference type="NCBI Taxonomy" id="152965"/>
    <lineage>
        <taxon>Eukaryota</taxon>
        <taxon>Fungi</taxon>
        <taxon>Dikarya</taxon>
        <taxon>Basidiomycota</taxon>
        <taxon>Agaricomycotina</taxon>
        <taxon>Agaricomycetes</taxon>
        <taxon>Russulales</taxon>
        <taxon>Russulaceae</taxon>
        <taxon>Russula</taxon>
    </lineage>
</organism>
<keyword evidence="7 10" id="KW-0067">ATP-binding</keyword>
<dbReference type="AlphaFoldDB" id="A0A9P5MZ74"/>
<dbReference type="InterPro" id="IPR008046">
    <property type="entry name" value="Mcm3"/>
</dbReference>
<feature type="region of interest" description="Disordered" evidence="12">
    <location>
        <begin position="163"/>
        <end position="187"/>
    </location>
</feature>
<evidence type="ECO:0000256" key="4">
    <source>
        <dbReference type="ARBA" id="ARBA00022741"/>
    </source>
</evidence>
<evidence type="ECO:0000256" key="1">
    <source>
        <dbReference type="ARBA" id="ARBA00004123"/>
    </source>
</evidence>
<dbReference type="SMART" id="SM00350">
    <property type="entry name" value="MCM"/>
    <property type="match status" value="1"/>
</dbReference>
<dbReference type="InterPro" id="IPR041562">
    <property type="entry name" value="MCM_lid"/>
</dbReference>
<dbReference type="EMBL" id="WHVB01000006">
    <property type="protein sequence ID" value="KAF8482119.1"/>
    <property type="molecule type" value="Genomic_DNA"/>
</dbReference>
<evidence type="ECO:0000256" key="3">
    <source>
        <dbReference type="ARBA" id="ARBA00022705"/>
    </source>
</evidence>
<evidence type="ECO:0000256" key="6">
    <source>
        <dbReference type="ARBA" id="ARBA00022806"/>
    </source>
</evidence>
<dbReference type="InterPro" id="IPR031327">
    <property type="entry name" value="MCM"/>
</dbReference>
<feature type="compositionally biased region" description="Acidic residues" evidence="12">
    <location>
        <begin position="699"/>
        <end position="721"/>
    </location>
</feature>
<evidence type="ECO:0000256" key="5">
    <source>
        <dbReference type="ARBA" id="ARBA00022801"/>
    </source>
</evidence>
<dbReference type="PRINTS" id="PR01659">
    <property type="entry name" value="MCMPROTEIN3"/>
</dbReference>